<evidence type="ECO:0000259" key="2">
    <source>
        <dbReference type="PROSITE" id="PS50158"/>
    </source>
</evidence>
<name>A0A7J6FDC2_CANSA</name>
<keyword evidence="1" id="KW-0862">Zinc</keyword>
<evidence type="ECO:0000256" key="1">
    <source>
        <dbReference type="PROSITE-ProRule" id="PRU00047"/>
    </source>
</evidence>
<evidence type="ECO:0000313" key="3">
    <source>
        <dbReference type="EMBL" id="KAF4367770.1"/>
    </source>
</evidence>
<dbReference type="InterPro" id="IPR040256">
    <property type="entry name" value="At4g02000-like"/>
</dbReference>
<dbReference type="EMBL" id="JAATIQ010000243">
    <property type="protein sequence ID" value="KAF4367770.1"/>
    <property type="molecule type" value="Genomic_DNA"/>
</dbReference>
<dbReference type="InterPro" id="IPR001878">
    <property type="entry name" value="Znf_CCHC"/>
</dbReference>
<dbReference type="GO" id="GO:0008270">
    <property type="term" value="F:zinc ion binding"/>
    <property type="evidence" value="ECO:0007669"/>
    <property type="project" value="UniProtKB-KW"/>
</dbReference>
<reference evidence="3 4" key="1">
    <citation type="journal article" date="2020" name="bioRxiv">
        <title>Sequence and annotation of 42 cannabis genomes reveals extensive copy number variation in cannabinoid synthesis and pathogen resistance genes.</title>
        <authorList>
            <person name="Mckernan K.J."/>
            <person name="Helbert Y."/>
            <person name="Kane L.T."/>
            <person name="Ebling H."/>
            <person name="Zhang L."/>
            <person name="Liu B."/>
            <person name="Eaton Z."/>
            <person name="Mclaughlin S."/>
            <person name="Kingan S."/>
            <person name="Baybayan P."/>
            <person name="Concepcion G."/>
            <person name="Jordan M."/>
            <person name="Riva A."/>
            <person name="Barbazuk W."/>
            <person name="Harkins T."/>
        </authorList>
    </citation>
    <scope>NUCLEOTIDE SEQUENCE [LARGE SCALE GENOMIC DNA]</scope>
    <source>
        <strain evidence="4">cv. Jamaican Lion 4</strain>
        <tissue evidence="3">Leaf</tissue>
    </source>
</reference>
<protein>
    <recommendedName>
        <fullName evidence="2">CCHC-type domain-containing protein</fullName>
    </recommendedName>
</protein>
<keyword evidence="1" id="KW-0479">Metal-binding</keyword>
<comment type="caution">
    <text evidence="3">The sequence shown here is derived from an EMBL/GenBank/DDBJ whole genome shotgun (WGS) entry which is preliminary data.</text>
</comment>
<dbReference type="PROSITE" id="PS50158">
    <property type="entry name" value="ZF_CCHC"/>
    <property type="match status" value="1"/>
</dbReference>
<accession>A0A7J6FDC2</accession>
<dbReference type="AlphaFoldDB" id="A0A7J6FDC2"/>
<gene>
    <name evidence="3" type="ORF">G4B88_011071</name>
</gene>
<dbReference type="PANTHER" id="PTHR31286">
    <property type="entry name" value="GLYCINE-RICH CELL WALL STRUCTURAL PROTEIN 1.8-LIKE"/>
    <property type="match status" value="1"/>
</dbReference>
<dbReference type="GO" id="GO:0003676">
    <property type="term" value="F:nucleic acid binding"/>
    <property type="evidence" value="ECO:0007669"/>
    <property type="project" value="InterPro"/>
</dbReference>
<dbReference type="Proteomes" id="UP000583929">
    <property type="component" value="Unassembled WGS sequence"/>
</dbReference>
<organism evidence="3 4">
    <name type="scientific">Cannabis sativa</name>
    <name type="common">Hemp</name>
    <name type="synonym">Marijuana</name>
    <dbReference type="NCBI Taxonomy" id="3483"/>
    <lineage>
        <taxon>Eukaryota</taxon>
        <taxon>Viridiplantae</taxon>
        <taxon>Streptophyta</taxon>
        <taxon>Embryophyta</taxon>
        <taxon>Tracheophyta</taxon>
        <taxon>Spermatophyta</taxon>
        <taxon>Magnoliopsida</taxon>
        <taxon>eudicotyledons</taxon>
        <taxon>Gunneridae</taxon>
        <taxon>Pentapetalae</taxon>
        <taxon>rosids</taxon>
        <taxon>fabids</taxon>
        <taxon>Rosales</taxon>
        <taxon>Cannabaceae</taxon>
        <taxon>Cannabis</taxon>
    </lineage>
</organism>
<proteinExistence type="predicted"/>
<sequence length="556" mass="60679">MTKSSNGEWSFTVLHSLSLKKVSVCSLSEGPVSKNCFKLGFECGEDRDWALENAPWSFKGYTSALHTWSPGIENSKSVDILTVWVQFHNLPHEYFSVDNGNLLGGKVGDVVKVEIDEEKPVEWGSFLRVLIDLNVQLPLTSGCFFDLFSGGKKWVQCKYEKIGIFCYFCGRLGHQRRGCSLSSPVMVEAVDGSLFPMFGPWLSTASRLHDVFSCAGSQAALVVSDRALLVHALGGTVVRSVSNTARGSKRGKKGTGRALSVYKRGTIQTWVPKGTTDGSVSSFTGNGIRVGLILNEGGKPAEPFPNLLCLTQETLTTVLVKPLLVLGARNGKNIMGHGSDGPGEKESKENKGLGLFNVERNVLRGGPIRSLGPDCFKASWPNIILEPLMSNGLELNVVPLDKCGPLVVNGKGHMELGGRLSLPSGPAVDRDGSLMGKNIMLATSSGKEAENNLEEKKALSQFFKAQEELLHDLKHFGKLDLYEIKNLGGDIGIPPSSETNEHTTPFKKRKFEGSASLCSRPHKLSTKKKEEDTCHSITDQWTTRIKEKFTEDTITY</sequence>
<evidence type="ECO:0000313" key="4">
    <source>
        <dbReference type="Proteomes" id="UP000583929"/>
    </source>
</evidence>
<keyword evidence="1" id="KW-0863">Zinc-finger</keyword>
<dbReference type="InterPro" id="IPR025836">
    <property type="entry name" value="Zn_knuckle_CX2CX4HX4C"/>
</dbReference>
<feature type="domain" description="CCHC-type" evidence="2">
    <location>
        <begin position="166"/>
        <end position="179"/>
    </location>
</feature>
<dbReference type="PANTHER" id="PTHR31286:SF167">
    <property type="entry name" value="OS09G0268800 PROTEIN"/>
    <property type="match status" value="1"/>
</dbReference>
<keyword evidence="4" id="KW-1185">Reference proteome</keyword>
<dbReference type="Pfam" id="PF14392">
    <property type="entry name" value="zf-CCHC_4"/>
    <property type="match status" value="1"/>
</dbReference>